<evidence type="ECO:0000313" key="3">
    <source>
        <dbReference type="Proteomes" id="UP000001542"/>
    </source>
</evidence>
<dbReference type="InterPro" id="IPR018865">
    <property type="entry name" value="STK19-like"/>
</dbReference>
<reference evidence="2" key="1">
    <citation type="submission" date="2006-10" db="EMBL/GenBank/DDBJ databases">
        <authorList>
            <person name="Amadeo P."/>
            <person name="Zhao Q."/>
            <person name="Wortman J."/>
            <person name="Fraser-Liggett C."/>
            <person name="Carlton J."/>
        </authorList>
    </citation>
    <scope>NUCLEOTIDE SEQUENCE</scope>
    <source>
        <strain evidence="2">G3</strain>
    </source>
</reference>
<reference evidence="2" key="2">
    <citation type="journal article" date="2007" name="Science">
        <title>Draft genome sequence of the sexually transmitted pathogen Trichomonas vaginalis.</title>
        <authorList>
            <person name="Carlton J.M."/>
            <person name="Hirt R.P."/>
            <person name="Silva J.C."/>
            <person name="Delcher A.L."/>
            <person name="Schatz M."/>
            <person name="Zhao Q."/>
            <person name="Wortman J.R."/>
            <person name="Bidwell S.L."/>
            <person name="Alsmark U.C.M."/>
            <person name="Besteiro S."/>
            <person name="Sicheritz-Ponten T."/>
            <person name="Noel C.J."/>
            <person name="Dacks J.B."/>
            <person name="Foster P.G."/>
            <person name="Simillion C."/>
            <person name="Van de Peer Y."/>
            <person name="Miranda-Saavedra D."/>
            <person name="Barton G.J."/>
            <person name="Westrop G.D."/>
            <person name="Mueller S."/>
            <person name="Dessi D."/>
            <person name="Fiori P.L."/>
            <person name="Ren Q."/>
            <person name="Paulsen I."/>
            <person name="Zhang H."/>
            <person name="Bastida-Corcuera F.D."/>
            <person name="Simoes-Barbosa A."/>
            <person name="Brown M.T."/>
            <person name="Hayes R.D."/>
            <person name="Mukherjee M."/>
            <person name="Okumura C.Y."/>
            <person name="Schneider R."/>
            <person name="Smith A.J."/>
            <person name="Vanacova S."/>
            <person name="Villalvazo M."/>
            <person name="Haas B.J."/>
            <person name="Pertea M."/>
            <person name="Feldblyum T.V."/>
            <person name="Utterback T.R."/>
            <person name="Shu C.L."/>
            <person name="Osoegawa K."/>
            <person name="de Jong P.J."/>
            <person name="Hrdy I."/>
            <person name="Horvathova L."/>
            <person name="Zubacova Z."/>
            <person name="Dolezal P."/>
            <person name="Malik S.B."/>
            <person name="Logsdon J.M. Jr."/>
            <person name="Henze K."/>
            <person name="Gupta A."/>
            <person name="Wang C.C."/>
            <person name="Dunne R.L."/>
            <person name="Upcroft J.A."/>
            <person name="Upcroft P."/>
            <person name="White O."/>
            <person name="Salzberg S.L."/>
            <person name="Tang P."/>
            <person name="Chiu C.-H."/>
            <person name="Lee Y.-S."/>
            <person name="Embley T.M."/>
            <person name="Coombs G.H."/>
            <person name="Mottram J.C."/>
            <person name="Tachezy J."/>
            <person name="Fraser-Liggett C.M."/>
            <person name="Johnson P.J."/>
        </authorList>
    </citation>
    <scope>NUCLEOTIDE SEQUENCE [LARGE SCALE GENOMIC DNA]</scope>
    <source>
        <strain evidence="2">G3</strain>
    </source>
</reference>
<keyword evidence="3" id="KW-1185">Reference proteome</keyword>
<dbReference type="VEuPathDB" id="TrichDB:TVAGG3_0867900"/>
<evidence type="ECO:0000313" key="2">
    <source>
        <dbReference type="EMBL" id="EAX97882.1"/>
    </source>
</evidence>
<dbReference type="InParanoid" id="A2FB47"/>
<dbReference type="PANTHER" id="PTHR15243:SF0">
    <property type="entry name" value="SERINE_THREONINE-PROTEIN KINASE 19"/>
    <property type="match status" value="1"/>
</dbReference>
<comment type="similarity">
    <text evidence="1">Belongs to the STK19 family.</text>
</comment>
<dbReference type="AlphaFoldDB" id="A2FB47"/>
<accession>A2FB47</accession>
<protein>
    <submittedName>
        <fullName evidence="2">Uncharacterized protein</fullName>
    </submittedName>
</protein>
<dbReference type="VEuPathDB" id="TrichDB:TVAG_490100"/>
<gene>
    <name evidence="2" type="ORF">TVAG_490100</name>
</gene>
<dbReference type="Proteomes" id="UP000001542">
    <property type="component" value="Unassembled WGS sequence"/>
</dbReference>
<name>A2FB47_TRIV3</name>
<proteinExistence type="inferred from homology"/>
<dbReference type="EMBL" id="DS113697">
    <property type="protein sequence ID" value="EAX97882.1"/>
    <property type="molecule type" value="Genomic_DNA"/>
</dbReference>
<organism evidence="2 3">
    <name type="scientific">Trichomonas vaginalis (strain ATCC PRA-98 / G3)</name>
    <dbReference type="NCBI Taxonomy" id="412133"/>
    <lineage>
        <taxon>Eukaryota</taxon>
        <taxon>Metamonada</taxon>
        <taxon>Parabasalia</taxon>
        <taxon>Trichomonadida</taxon>
        <taxon>Trichomonadidae</taxon>
        <taxon>Trichomonas</taxon>
    </lineage>
</organism>
<dbReference type="KEGG" id="tva:4755671"/>
<dbReference type="RefSeq" id="XP_001310812.1">
    <property type="nucleotide sequence ID" value="XM_001310811.1"/>
</dbReference>
<dbReference type="PANTHER" id="PTHR15243">
    <property type="entry name" value="SERINE/THREONINE-PROTEIN KINASE 19"/>
    <property type="match status" value="1"/>
</dbReference>
<evidence type="ECO:0000256" key="1">
    <source>
        <dbReference type="ARBA" id="ARBA00093458"/>
    </source>
</evidence>
<dbReference type="SMR" id="A2FB47"/>
<dbReference type="OrthoDB" id="10564288at2759"/>
<sequence>MTDFLSDGSEIERAINNTHKIILSLKNEYYKFLKPRVKADDYGGYRPTLPIIPEAQILFESTNKKSVRGELEILLRKKIIRQFYVDLPDFPSERFFMLFHDYIDQFKSVGSQLATDFADKVLEKHLKFIISETELKKFGFNDENIREMVQMHILYITENHSYHIGLPNGTPFTMSVNSGRREIISYLKRCPNAKKMSVLSRNINDSLYYGEFHFKSLLGIGVISLQQARSPLDDKVSLVYDPYSKK</sequence>